<dbReference type="GO" id="GO:0000271">
    <property type="term" value="P:polysaccharide biosynthetic process"/>
    <property type="evidence" value="ECO:0007669"/>
    <property type="project" value="InterPro"/>
</dbReference>
<dbReference type="GO" id="GO:0006488">
    <property type="term" value="P:dolichol-linked oligosaccharide biosynthetic process"/>
    <property type="evidence" value="ECO:0007669"/>
    <property type="project" value="TreeGrafter"/>
</dbReference>
<dbReference type="InterPro" id="IPR001173">
    <property type="entry name" value="Glyco_trans_2-like"/>
</dbReference>
<accession>A0A368BN71</accession>
<dbReference type="PANTHER" id="PTHR43398">
    <property type="entry name" value="DOLICHOL-PHOSPHATE MANNOSYLTRANSFERASE SUBUNIT 1"/>
    <property type="match status" value="1"/>
</dbReference>
<evidence type="ECO:0000256" key="5">
    <source>
        <dbReference type="ARBA" id="ARBA00022692"/>
    </source>
</evidence>
<dbReference type="GO" id="GO:0006506">
    <property type="term" value="P:GPI anchor biosynthetic process"/>
    <property type="evidence" value="ECO:0007669"/>
    <property type="project" value="TreeGrafter"/>
</dbReference>
<feature type="transmembrane region" description="Helical" evidence="8">
    <location>
        <begin position="260"/>
        <end position="282"/>
    </location>
</feature>
<evidence type="ECO:0000259" key="9">
    <source>
        <dbReference type="Pfam" id="PF00535"/>
    </source>
</evidence>
<dbReference type="Pfam" id="PF00535">
    <property type="entry name" value="Glycos_transf_2"/>
    <property type="match status" value="1"/>
</dbReference>
<evidence type="ECO:0000256" key="8">
    <source>
        <dbReference type="SAM" id="Phobius"/>
    </source>
</evidence>
<keyword evidence="4 11" id="KW-0808">Transferase</keyword>
<dbReference type="SUPFAM" id="SSF53448">
    <property type="entry name" value="Nucleotide-diphospho-sugar transferases"/>
    <property type="match status" value="1"/>
</dbReference>
<dbReference type="CDD" id="cd06442">
    <property type="entry name" value="DPM1_like"/>
    <property type="match status" value="1"/>
</dbReference>
<sequence>MSEVSIVIPTYNESENIVNVLNEIELKLAGHNYEIIVVDDNSPDGTSELVKKRSIENRNILCIRRTWKKGLSSAVVEGVALSSKELICVMDGDGQHDPKDIIKMIEHKNAYDLDLVSGSRFLNLSSEIALSKNRKSLSDAGISFANSFLKKKLTDPMTGLFLIKKSIIENIQDRLYKDGFKILFDILMLNRTLKSDEVQINFRPRVAGDSKLNISTIFNMLGQIVENVTKGLLPASFFVFAIVGSVGVVIHISILSFLLLSFGFVVANAISTLIAMTSNYFLNNYLTFHNLHKTFSERLSGLIKYSFTNSFSILANIGVASQFYINNFSEISSALIGILAGLILNYFLSLNLVFKK</sequence>
<feature type="transmembrane region" description="Helical" evidence="8">
    <location>
        <begin position="331"/>
        <end position="354"/>
    </location>
</feature>
<dbReference type="GO" id="GO:0035269">
    <property type="term" value="P:protein O-linked glycosylation via mannose"/>
    <property type="evidence" value="ECO:0007669"/>
    <property type="project" value="TreeGrafter"/>
</dbReference>
<evidence type="ECO:0000256" key="4">
    <source>
        <dbReference type="ARBA" id="ARBA00022679"/>
    </source>
</evidence>
<dbReference type="GO" id="GO:0004582">
    <property type="term" value="F:dolichyl-phosphate beta-D-mannosyltransferase activity"/>
    <property type="evidence" value="ECO:0007669"/>
    <property type="project" value="InterPro"/>
</dbReference>
<feature type="transmembrane region" description="Helical" evidence="8">
    <location>
        <begin position="302"/>
        <end position="325"/>
    </location>
</feature>
<gene>
    <name evidence="11" type="ORF">DBW97_01435</name>
</gene>
<comment type="caution">
    <text evidence="11">The sequence shown here is derived from an EMBL/GenBank/DDBJ whole genome shotgun (WGS) entry which is preliminary data.</text>
</comment>
<keyword evidence="3" id="KW-0328">Glycosyltransferase</keyword>
<dbReference type="EMBL" id="QOPD01000002">
    <property type="protein sequence ID" value="RCL38701.1"/>
    <property type="molecule type" value="Genomic_DNA"/>
</dbReference>
<dbReference type="Gene3D" id="3.90.550.10">
    <property type="entry name" value="Spore Coat Polysaccharide Biosynthesis Protein SpsA, Chain A"/>
    <property type="match status" value="1"/>
</dbReference>
<keyword evidence="6 8" id="KW-1133">Transmembrane helix</keyword>
<evidence type="ECO:0000256" key="6">
    <source>
        <dbReference type="ARBA" id="ARBA00022989"/>
    </source>
</evidence>
<feature type="transmembrane region" description="Helical" evidence="8">
    <location>
        <begin position="232"/>
        <end position="254"/>
    </location>
</feature>
<evidence type="ECO:0000313" key="11">
    <source>
        <dbReference type="EMBL" id="RCL38701.1"/>
    </source>
</evidence>
<keyword evidence="7 8" id="KW-0472">Membrane</keyword>
<dbReference type="Pfam" id="PF04138">
    <property type="entry name" value="GtrA_DPMS_TM"/>
    <property type="match status" value="1"/>
</dbReference>
<dbReference type="InterPro" id="IPR029044">
    <property type="entry name" value="Nucleotide-diphossugar_trans"/>
</dbReference>
<proteinExistence type="inferred from homology"/>
<keyword evidence="5 8" id="KW-0812">Transmembrane</keyword>
<dbReference type="InterPro" id="IPR039528">
    <property type="entry name" value="DPM1-like"/>
</dbReference>
<protein>
    <submittedName>
        <fullName evidence="11">Glycosyltransferase family 2 protein</fullName>
    </submittedName>
</protein>
<dbReference type="PANTHER" id="PTHR43398:SF1">
    <property type="entry name" value="DOLICHOL-PHOSPHATE MANNOSYLTRANSFERASE SUBUNIT 1"/>
    <property type="match status" value="1"/>
</dbReference>
<evidence type="ECO:0000256" key="2">
    <source>
        <dbReference type="ARBA" id="ARBA00006739"/>
    </source>
</evidence>
<evidence type="ECO:0000259" key="10">
    <source>
        <dbReference type="Pfam" id="PF04138"/>
    </source>
</evidence>
<evidence type="ECO:0000256" key="7">
    <source>
        <dbReference type="ARBA" id="ARBA00023136"/>
    </source>
</evidence>
<dbReference type="Proteomes" id="UP000252147">
    <property type="component" value="Unassembled WGS sequence"/>
</dbReference>
<feature type="domain" description="GtrA/DPMS transmembrane" evidence="10">
    <location>
        <begin position="240"/>
        <end position="354"/>
    </location>
</feature>
<name>A0A368BN71_9GAMM</name>
<dbReference type="GO" id="GO:0016020">
    <property type="term" value="C:membrane"/>
    <property type="evidence" value="ECO:0007669"/>
    <property type="project" value="UniProtKB-SubCell"/>
</dbReference>
<dbReference type="AlphaFoldDB" id="A0A368BN71"/>
<feature type="domain" description="Glycosyltransferase 2-like" evidence="9">
    <location>
        <begin position="5"/>
        <end position="170"/>
    </location>
</feature>
<evidence type="ECO:0000256" key="3">
    <source>
        <dbReference type="ARBA" id="ARBA00022676"/>
    </source>
</evidence>
<reference evidence="11 12" key="1">
    <citation type="journal article" date="2018" name="Microbiome">
        <title>Fine metagenomic profile of the Mediterranean stratified and mixed water columns revealed by assembly and recruitment.</title>
        <authorList>
            <person name="Haro-Moreno J.M."/>
            <person name="Lopez-Perez M."/>
            <person name="De La Torre J.R."/>
            <person name="Picazo A."/>
            <person name="Camacho A."/>
            <person name="Rodriguez-Valera F."/>
        </authorList>
    </citation>
    <scope>NUCLEOTIDE SEQUENCE [LARGE SCALE GENOMIC DNA]</scope>
    <source>
        <strain evidence="11">MED-G83</strain>
    </source>
</reference>
<evidence type="ECO:0000313" key="12">
    <source>
        <dbReference type="Proteomes" id="UP000252147"/>
    </source>
</evidence>
<comment type="subcellular location">
    <subcellularLocation>
        <location evidence="1">Membrane</location>
        <topology evidence="1">Multi-pass membrane protein</topology>
    </subcellularLocation>
</comment>
<dbReference type="InterPro" id="IPR007267">
    <property type="entry name" value="GtrA_DPMS_TM"/>
</dbReference>
<evidence type="ECO:0000256" key="1">
    <source>
        <dbReference type="ARBA" id="ARBA00004141"/>
    </source>
</evidence>
<comment type="similarity">
    <text evidence="2">Belongs to the glycosyltransferase 2 family.</text>
</comment>
<organism evidence="11 12">
    <name type="scientific">SAR86 cluster bacterium</name>
    <dbReference type="NCBI Taxonomy" id="2030880"/>
    <lineage>
        <taxon>Bacteria</taxon>
        <taxon>Pseudomonadati</taxon>
        <taxon>Pseudomonadota</taxon>
        <taxon>Gammaproteobacteria</taxon>
        <taxon>SAR86 cluster</taxon>
    </lineage>
</organism>